<dbReference type="PANTHER" id="PTHR43004">
    <property type="entry name" value="TRK SYSTEM POTASSIUM UPTAKE PROTEIN"/>
    <property type="match status" value="1"/>
</dbReference>
<protein>
    <submittedName>
        <fullName evidence="5">Putative monooxygenase</fullName>
    </submittedName>
</protein>
<keyword evidence="5" id="KW-0560">Oxidoreductase</keyword>
<dbReference type="InterPro" id="IPR050641">
    <property type="entry name" value="RIFMO-like"/>
</dbReference>
<sequence length="508" mass="53978">MTGVIVAGAGPTGLMLACELRLAGVDVLVVERLAEPNGRSRAGGLHARSVELFDQRGIAERFVAAGRPGPFAHFSFIPLDIRDLPTRFPYALAIPQAQVERLLEERAVELGVRVRRSAEVVDLRQDATGVDVRIAGERGVEWLRAGYLVGCDGGRGAVRKLAGIGLSGTPATLTALLGDVVLTDPPADVVFGADSRREHGSVMIFPADVPGLHRVITMEFGKVTERDSPVTLDTLRQACLGLGGTDFGMHDPHWLSSFSDAARQADRYREGRVLLAGDAAHVHFPSSGQGMNLGLQDAVNLGWKLAAVARGQAPDELLDSYGAERRPAVERMLDSTRAQTALWRPDAQIEALRGVFGALVGSEEVNRALGGTCTQLDVRYPLGDGSPALGRRMPDLDITSPSGHTRVFESLHAGRPVLLDLGGRPGLRAALEGWTDRVDLVEARCEDDFWSYPVIGDVPAATAVLIRPDGHVAWVAPAAPAADAVASDASAASLGSALTRWFGPARGH</sequence>
<dbReference type="PANTHER" id="PTHR43004:SF19">
    <property type="entry name" value="BINDING MONOOXYGENASE, PUTATIVE (JCVI)-RELATED"/>
    <property type="match status" value="1"/>
</dbReference>
<dbReference type="KEGG" id="arev:RVR_2925"/>
<dbReference type="InterPro" id="IPR036188">
    <property type="entry name" value="FAD/NAD-bd_sf"/>
</dbReference>
<evidence type="ECO:0000256" key="3">
    <source>
        <dbReference type="ARBA" id="ARBA00022827"/>
    </source>
</evidence>
<comment type="cofactor">
    <cofactor evidence="1">
        <name>FAD</name>
        <dbReference type="ChEBI" id="CHEBI:57692"/>
    </cofactor>
</comment>
<reference evidence="5 6" key="3">
    <citation type="journal article" date="2011" name="Nat. Chem. Biol.">
        <title>Reveromycin A biosynthesis uses RevG and RevJ for stereospecific spiroacetal formation.</title>
        <authorList>
            <person name="Takahashi S."/>
            <person name="Toyoda A."/>
            <person name="Sekiyama Y."/>
            <person name="Takagi H."/>
            <person name="Nogawa T."/>
            <person name="Uramoto M."/>
            <person name="Suzuki R."/>
            <person name="Koshino H."/>
            <person name="Kumano T."/>
            <person name="Panthee S."/>
            <person name="Dairi T."/>
            <person name="Ishikawa J."/>
            <person name="Ikeda H."/>
            <person name="Sakaki Y."/>
            <person name="Osada H."/>
        </authorList>
    </citation>
    <scope>NUCLEOTIDE SEQUENCE [LARGE SCALE GENOMIC DNA]</scope>
    <source>
        <strain evidence="5 6">SN-593</strain>
    </source>
</reference>
<dbReference type="Gene3D" id="3.50.50.60">
    <property type="entry name" value="FAD/NAD(P)-binding domain"/>
    <property type="match status" value="1"/>
</dbReference>
<evidence type="ECO:0000256" key="2">
    <source>
        <dbReference type="ARBA" id="ARBA00022630"/>
    </source>
</evidence>
<reference evidence="5 6" key="2">
    <citation type="journal article" date="2011" name="J. Antibiot.">
        <title>Furaquinocins I and J: novel polyketide isoprenoid hybrid compounds from Streptomyces reveromyceticus SN-593.</title>
        <authorList>
            <person name="Panthee S."/>
            <person name="Takahashi S."/>
            <person name="Takagi H."/>
            <person name="Nogawa T."/>
            <person name="Oowada E."/>
            <person name="Uramoto M."/>
            <person name="Osada H."/>
        </authorList>
    </citation>
    <scope>NUCLEOTIDE SEQUENCE [LARGE SCALE GENOMIC DNA]</scope>
    <source>
        <strain evidence="5 6">SN-593</strain>
    </source>
</reference>
<gene>
    <name evidence="5" type="ORF">RVR_2925</name>
</gene>
<accession>A0A7U3VN70</accession>
<keyword evidence="3" id="KW-0274">FAD</keyword>
<feature type="domain" description="FAD-binding" evidence="4">
    <location>
        <begin position="2"/>
        <end position="335"/>
    </location>
</feature>
<reference evidence="5 6" key="4">
    <citation type="journal article" date="2020" name="Sci. Rep.">
        <title>beta-carboline chemical signals induce reveromycin production through a LuxR family regulator in Streptomyces sp. SN-593.</title>
        <authorList>
            <person name="Panthee S."/>
            <person name="Kito N."/>
            <person name="Hayashi T."/>
            <person name="Shimizu T."/>
            <person name="Ishikawa J."/>
            <person name="Hamamoto H."/>
            <person name="Osada H."/>
            <person name="Takahashi S."/>
        </authorList>
    </citation>
    <scope>NUCLEOTIDE SEQUENCE [LARGE SCALE GENOMIC DNA]</scope>
    <source>
        <strain evidence="5 6">SN-593</strain>
    </source>
</reference>
<dbReference type="Gene3D" id="3.40.30.120">
    <property type="match status" value="1"/>
</dbReference>
<proteinExistence type="predicted"/>
<keyword evidence="5" id="KW-0503">Monooxygenase</keyword>
<keyword evidence="6" id="KW-1185">Reference proteome</keyword>
<dbReference type="PRINTS" id="PR00420">
    <property type="entry name" value="RNGMNOXGNASE"/>
</dbReference>
<reference evidence="5 6" key="1">
    <citation type="journal article" date="2010" name="J. Bacteriol.">
        <title>Biochemical characterization of a novel indole prenyltransferase from Streptomyces sp. SN-593.</title>
        <authorList>
            <person name="Takahashi S."/>
            <person name="Takagi H."/>
            <person name="Toyoda A."/>
            <person name="Uramoto M."/>
            <person name="Nogawa T."/>
            <person name="Ueki M."/>
            <person name="Sakaki Y."/>
            <person name="Osada H."/>
        </authorList>
    </citation>
    <scope>NUCLEOTIDE SEQUENCE [LARGE SCALE GENOMIC DNA]</scope>
    <source>
        <strain evidence="5 6">SN-593</strain>
    </source>
</reference>
<dbReference type="RefSeq" id="WP_202233576.1">
    <property type="nucleotide sequence ID" value="NZ_AP018365.1"/>
</dbReference>
<organism evidence="5 6">
    <name type="scientific">Actinacidiphila reveromycinica</name>
    <dbReference type="NCBI Taxonomy" id="659352"/>
    <lineage>
        <taxon>Bacteria</taxon>
        <taxon>Bacillati</taxon>
        <taxon>Actinomycetota</taxon>
        <taxon>Actinomycetes</taxon>
        <taxon>Kitasatosporales</taxon>
        <taxon>Streptomycetaceae</taxon>
        <taxon>Actinacidiphila</taxon>
    </lineage>
</organism>
<dbReference type="InterPro" id="IPR002938">
    <property type="entry name" value="FAD-bd"/>
</dbReference>
<evidence type="ECO:0000256" key="1">
    <source>
        <dbReference type="ARBA" id="ARBA00001974"/>
    </source>
</evidence>
<name>A0A7U3VN70_9ACTN</name>
<dbReference type="Gene3D" id="3.30.70.2450">
    <property type="match status" value="1"/>
</dbReference>
<dbReference type="Proteomes" id="UP000595703">
    <property type="component" value="Chromosome"/>
</dbReference>
<evidence type="ECO:0000313" key="5">
    <source>
        <dbReference type="EMBL" id="BBA97264.1"/>
    </source>
</evidence>
<dbReference type="SUPFAM" id="SSF51905">
    <property type="entry name" value="FAD/NAD(P)-binding domain"/>
    <property type="match status" value="1"/>
</dbReference>
<dbReference type="EMBL" id="AP018365">
    <property type="protein sequence ID" value="BBA97264.1"/>
    <property type="molecule type" value="Genomic_DNA"/>
</dbReference>
<dbReference type="GO" id="GO:0016709">
    <property type="term" value="F:oxidoreductase activity, acting on paired donors, with incorporation or reduction of molecular oxygen, NAD(P)H as one donor, and incorporation of one atom of oxygen"/>
    <property type="evidence" value="ECO:0007669"/>
    <property type="project" value="UniProtKB-ARBA"/>
</dbReference>
<dbReference type="Pfam" id="PF21274">
    <property type="entry name" value="Rng_hyd_C"/>
    <property type="match status" value="1"/>
</dbReference>
<dbReference type="Pfam" id="PF01494">
    <property type="entry name" value="FAD_binding_3"/>
    <property type="match status" value="1"/>
</dbReference>
<dbReference type="GO" id="GO:0071949">
    <property type="term" value="F:FAD binding"/>
    <property type="evidence" value="ECO:0007669"/>
    <property type="project" value="InterPro"/>
</dbReference>
<evidence type="ECO:0000259" key="4">
    <source>
        <dbReference type="Pfam" id="PF01494"/>
    </source>
</evidence>
<dbReference type="AlphaFoldDB" id="A0A7U3VN70"/>
<keyword evidence="2" id="KW-0285">Flavoprotein</keyword>
<evidence type="ECO:0000313" key="6">
    <source>
        <dbReference type="Proteomes" id="UP000595703"/>
    </source>
</evidence>